<sequence length="177" mass="19069">MHDKAEKCTLPGMIGKRLLLLGSASVCVAVAGVLALGHRQGESRAAEARHEGLREARNDRWDRPVGDVDISERRMERTLRGAHPGEGSLASKSARPFEVTVGGNVRTPGPVEIRPGQVIGEAIAAAGGANEFGAIQRVRLYRAGKVYEYDLSQEAPPAIFLQPEDVIKVPQKMVLGR</sequence>
<organism evidence="2 3">
    <name type="scientific">Haloferula helveola</name>
    <dbReference type="NCBI Taxonomy" id="490095"/>
    <lineage>
        <taxon>Bacteria</taxon>
        <taxon>Pseudomonadati</taxon>
        <taxon>Verrucomicrobiota</taxon>
        <taxon>Verrucomicrobiia</taxon>
        <taxon>Verrucomicrobiales</taxon>
        <taxon>Verrucomicrobiaceae</taxon>
        <taxon>Haloferula</taxon>
    </lineage>
</organism>
<dbReference type="EMBL" id="AP024702">
    <property type="protein sequence ID" value="BCX48256.1"/>
    <property type="molecule type" value="Genomic_DNA"/>
</dbReference>
<evidence type="ECO:0000313" key="2">
    <source>
        <dbReference type="EMBL" id="BCX48256.1"/>
    </source>
</evidence>
<dbReference type="PANTHER" id="PTHR33619">
    <property type="entry name" value="POLYSACCHARIDE EXPORT PROTEIN GFCE-RELATED"/>
    <property type="match status" value="1"/>
</dbReference>
<protein>
    <submittedName>
        <fullName evidence="2">Sugar ABC transporter substrate-binding protein</fullName>
    </submittedName>
</protein>
<keyword evidence="3" id="KW-1185">Reference proteome</keyword>
<dbReference type="Proteomes" id="UP001374893">
    <property type="component" value="Chromosome"/>
</dbReference>
<evidence type="ECO:0000259" key="1">
    <source>
        <dbReference type="Pfam" id="PF10531"/>
    </source>
</evidence>
<accession>A0ABN6H3M7</accession>
<dbReference type="Pfam" id="PF10531">
    <property type="entry name" value="SLBB"/>
    <property type="match status" value="1"/>
</dbReference>
<dbReference type="PANTHER" id="PTHR33619:SF3">
    <property type="entry name" value="POLYSACCHARIDE EXPORT PROTEIN GFCE-RELATED"/>
    <property type="match status" value="1"/>
</dbReference>
<proteinExistence type="predicted"/>
<name>A0ABN6H3M7_9BACT</name>
<reference evidence="2 3" key="1">
    <citation type="submission" date="2021-06" db="EMBL/GenBank/DDBJ databases">
        <title>Complete genome of Haloferula helveola possessing various polysaccharide degrading enzymes.</title>
        <authorList>
            <person name="Takami H."/>
            <person name="Huang C."/>
            <person name="Hamasaki K."/>
        </authorList>
    </citation>
    <scope>NUCLEOTIDE SEQUENCE [LARGE SCALE GENOMIC DNA]</scope>
    <source>
        <strain evidence="2 3">CN-1</strain>
    </source>
</reference>
<gene>
    <name evidence="2" type="ORF">HAHE_21640</name>
</gene>
<dbReference type="InterPro" id="IPR019554">
    <property type="entry name" value="Soluble_ligand-bd"/>
</dbReference>
<feature type="domain" description="Soluble ligand binding" evidence="1">
    <location>
        <begin position="99"/>
        <end position="145"/>
    </location>
</feature>
<evidence type="ECO:0000313" key="3">
    <source>
        <dbReference type="Proteomes" id="UP001374893"/>
    </source>
</evidence>
<dbReference type="InterPro" id="IPR049712">
    <property type="entry name" value="Poly_export"/>
</dbReference>
<dbReference type="Gene3D" id="3.10.560.10">
    <property type="entry name" value="Outer membrane lipoprotein wza domain like"/>
    <property type="match status" value="1"/>
</dbReference>